<feature type="compositionally biased region" description="Low complexity" evidence="1">
    <location>
        <begin position="1"/>
        <end position="16"/>
    </location>
</feature>
<comment type="caution">
    <text evidence="2">The sequence shown here is derived from an EMBL/GenBank/DDBJ whole genome shotgun (WGS) entry which is preliminary data.</text>
</comment>
<feature type="compositionally biased region" description="Pro residues" evidence="1">
    <location>
        <begin position="143"/>
        <end position="165"/>
    </location>
</feature>
<proteinExistence type="predicted"/>
<evidence type="ECO:0000256" key="1">
    <source>
        <dbReference type="SAM" id="MobiDB-lite"/>
    </source>
</evidence>
<evidence type="ECO:0000313" key="2">
    <source>
        <dbReference type="EMBL" id="KAJ3040655.1"/>
    </source>
</evidence>
<name>A0AAD5S396_9FUNG</name>
<dbReference type="Proteomes" id="UP001212841">
    <property type="component" value="Unassembled WGS sequence"/>
</dbReference>
<evidence type="ECO:0000313" key="3">
    <source>
        <dbReference type="Proteomes" id="UP001212841"/>
    </source>
</evidence>
<reference evidence="2" key="1">
    <citation type="submission" date="2020-05" db="EMBL/GenBank/DDBJ databases">
        <title>Phylogenomic resolution of chytrid fungi.</title>
        <authorList>
            <person name="Stajich J.E."/>
            <person name="Amses K."/>
            <person name="Simmons R."/>
            <person name="Seto K."/>
            <person name="Myers J."/>
            <person name="Bonds A."/>
            <person name="Quandt C.A."/>
            <person name="Barry K."/>
            <person name="Liu P."/>
            <person name="Grigoriev I."/>
            <person name="Longcore J.E."/>
            <person name="James T.Y."/>
        </authorList>
    </citation>
    <scope>NUCLEOTIDE SEQUENCE</scope>
    <source>
        <strain evidence="2">JEL0318</strain>
    </source>
</reference>
<dbReference type="EMBL" id="JADGJD010001543">
    <property type="protein sequence ID" value="KAJ3040655.1"/>
    <property type="molecule type" value="Genomic_DNA"/>
</dbReference>
<keyword evidence="3" id="KW-1185">Reference proteome</keyword>
<organism evidence="2 3">
    <name type="scientific">Rhizophlyctis rosea</name>
    <dbReference type="NCBI Taxonomy" id="64517"/>
    <lineage>
        <taxon>Eukaryota</taxon>
        <taxon>Fungi</taxon>
        <taxon>Fungi incertae sedis</taxon>
        <taxon>Chytridiomycota</taxon>
        <taxon>Chytridiomycota incertae sedis</taxon>
        <taxon>Chytridiomycetes</taxon>
        <taxon>Rhizophlyctidales</taxon>
        <taxon>Rhizophlyctidaceae</taxon>
        <taxon>Rhizophlyctis</taxon>
    </lineage>
</organism>
<feature type="region of interest" description="Disordered" evidence="1">
    <location>
        <begin position="1"/>
        <end position="22"/>
    </location>
</feature>
<feature type="compositionally biased region" description="Low complexity" evidence="1">
    <location>
        <begin position="132"/>
        <end position="142"/>
    </location>
</feature>
<feature type="region of interest" description="Disordered" evidence="1">
    <location>
        <begin position="113"/>
        <end position="178"/>
    </location>
</feature>
<gene>
    <name evidence="2" type="ORF">HK097_002509</name>
</gene>
<protein>
    <submittedName>
        <fullName evidence="2">Uncharacterized protein</fullName>
    </submittedName>
</protein>
<dbReference type="AlphaFoldDB" id="A0AAD5S396"/>
<accession>A0AAD5S396</accession>
<sequence>MDHNDANAPPAGAPDPYNFRHPRALPRPALAPLNPNFDMIDIQFQQRVNAALARRWRFAAAGGGEGNRLGDVDMGRGRVQGGAAAGAAVAPGLRLPLAAAAAPAAQNIPNGPPPPYALVAPNGPNPPPAPLPAVAAGQQQQQPPAPQPQQPAPLSPQQPPAPPQQPQQQQPAAQPIPAPPVFRGVPIQFASLPQQVMDMSSGLLLVAVSSRDEKLRFHRKVVTKLDVLGFILQVKLLLEGNVDLFMIGLTRAPLRAHMPSIDSDDIGQLSIRSLHIENIRAAPDEMIKWVKTAEILTLEAVMFSGAPMWGRIGRHSLKLKVLRLECDITPKQLQSMLGGIRSGSGGLEELYVHVKQPGTPIILDELLRHPDLTSLLLTHNAGTEILTYGSFLAGKPNANLMVQNLPPDHAPTKQAAVKAQHPARFSVGAFPSPALLARVASLLWRGICV</sequence>